<name>A0A173LPK0_9ACTN</name>
<dbReference type="Proteomes" id="UP000186104">
    <property type="component" value="Chromosome"/>
</dbReference>
<sequence length="349" mass="36197">MTTTTPARDVAIVAFAHAAHSEASPGTTNGVEMLAPVFAECYEQSGLDRREIDFWCSGSSDYLAGRAFSFISAIEAIGATPSIQESHVEGDAAWALFEAWLTILSGHADTALVYGFGKASASADLDATMAAQLDPYTQSPLGPGRHQLAALQARAGLDAGMWSTDDLARIAARTHGIELAEVAAARAEADPLTAFDCPPVTDGACAVILAAGDRAKEIRTTPAWIAGLGQAIDSAELGARDLTASPSVREAARQATGGAELGPIDLAELHTPYSHQEIIVRRELGLGDNVRITPSGGSLAADPMFSAGLERIGYAAKAIYDGGARRTLGHASAGPLLQHNLVALLEGRG</sequence>
<dbReference type="GO" id="GO:0016747">
    <property type="term" value="F:acyltransferase activity, transferring groups other than amino-acyl groups"/>
    <property type="evidence" value="ECO:0007669"/>
    <property type="project" value="InterPro"/>
</dbReference>
<dbReference type="InterPro" id="IPR002155">
    <property type="entry name" value="Thiolase"/>
</dbReference>
<gene>
    <name evidence="1" type="ORF">BJL86_3094</name>
</gene>
<protein>
    <recommendedName>
        <fullName evidence="3">Lipid-transfer protein</fullName>
    </recommendedName>
</protein>
<reference evidence="1 2" key="1">
    <citation type="submission" date="2016-06" db="EMBL/GenBank/DDBJ databases">
        <title>Complete genome sequence of a saline-alkali tolerant type strain Dietzia timorensis ID05-A0528T.</title>
        <authorList>
            <person name="Wu X."/>
        </authorList>
    </citation>
    <scope>NUCLEOTIDE SEQUENCE [LARGE SCALE GENOMIC DNA]</scope>
    <source>
        <strain evidence="1 2">ID05-A0528</strain>
    </source>
</reference>
<accession>A0A173LPK0</accession>
<keyword evidence="2" id="KW-1185">Reference proteome</keyword>
<dbReference type="PANTHER" id="PTHR42870:SF1">
    <property type="entry name" value="NON-SPECIFIC LIPID-TRANSFER PROTEIN-LIKE 2"/>
    <property type="match status" value="1"/>
</dbReference>
<dbReference type="Gene3D" id="3.40.47.10">
    <property type="match status" value="1"/>
</dbReference>
<dbReference type="InterPro" id="IPR016039">
    <property type="entry name" value="Thiolase-like"/>
</dbReference>
<proteinExistence type="predicted"/>
<evidence type="ECO:0000313" key="2">
    <source>
        <dbReference type="Proteomes" id="UP000186104"/>
    </source>
</evidence>
<dbReference type="EMBL" id="CP015961">
    <property type="protein sequence ID" value="ANI93853.1"/>
    <property type="molecule type" value="Genomic_DNA"/>
</dbReference>
<dbReference type="STRING" id="499555.BJL86_3094"/>
<dbReference type="AlphaFoldDB" id="A0A173LPK0"/>
<dbReference type="KEGG" id="dtm:BJL86_3094"/>
<evidence type="ECO:0008006" key="3">
    <source>
        <dbReference type="Google" id="ProtNLM"/>
    </source>
</evidence>
<dbReference type="RefSeq" id="WP_075845090.1">
    <property type="nucleotide sequence ID" value="NZ_CP015961.1"/>
</dbReference>
<dbReference type="OrthoDB" id="3741563at2"/>
<dbReference type="PIRSF" id="PIRSF000429">
    <property type="entry name" value="Ac-CoA_Ac_transf"/>
    <property type="match status" value="1"/>
</dbReference>
<organism evidence="1 2">
    <name type="scientific">Dietzia timorensis</name>
    <dbReference type="NCBI Taxonomy" id="499555"/>
    <lineage>
        <taxon>Bacteria</taxon>
        <taxon>Bacillati</taxon>
        <taxon>Actinomycetota</taxon>
        <taxon>Actinomycetes</taxon>
        <taxon>Mycobacteriales</taxon>
        <taxon>Dietziaceae</taxon>
        <taxon>Dietzia</taxon>
    </lineage>
</organism>
<dbReference type="PANTHER" id="PTHR42870">
    <property type="entry name" value="ACETYL-COA C-ACETYLTRANSFERASE"/>
    <property type="match status" value="1"/>
</dbReference>
<evidence type="ECO:0000313" key="1">
    <source>
        <dbReference type="EMBL" id="ANI93853.1"/>
    </source>
</evidence>
<dbReference type="NCBIfam" id="NF005924">
    <property type="entry name" value="PRK07937.1"/>
    <property type="match status" value="1"/>
</dbReference>
<dbReference type="SUPFAM" id="SSF53901">
    <property type="entry name" value="Thiolase-like"/>
    <property type="match status" value="1"/>
</dbReference>